<evidence type="ECO:0000313" key="1">
    <source>
        <dbReference type="EMBL" id="AIM50545.1"/>
    </source>
</evidence>
<dbReference type="OrthoDB" id="21368at10239"/>
<dbReference type="Pfam" id="PF24751">
    <property type="entry name" value="DUF7696"/>
    <property type="match status" value="1"/>
</dbReference>
<dbReference type="KEGG" id="vg:22112951"/>
<organism evidence="1 2">
    <name type="scientific">Escherichia phage vB_EcoM-ep3</name>
    <dbReference type="NCBI Taxonomy" id="1541883"/>
    <lineage>
        <taxon>Viruses</taxon>
        <taxon>Duplodnaviria</taxon>
        <taxon>Heunggongvirae</taxon>
        <taxon>Uroviricota</taxon>
        <taxon>Caudoviricetes</taxon>
        <taxon>Iiscvirinae</taxon>
        <taxon>Jilinvirus</taxon>
        <taxon>Jilinvirus ep3</taxon>
    </lineage>
</organism>
<evidence type="ECO:0000313" key="2">
    <source>
        <dbReference type="Proteomes" id="UP000029362"/>
    </source>
</evidence>
<name>A0A088FQJ3_9CAUD</name>
<keyword evidence="2" id="KW-1185">Reference proteome</keyword>
<dbReference type="Proteomes" id="UP000029362">
    <property type="component" value="Segment"/>
</dbReference>
<protein>
    <submittedName>
        <fullName evidence="1">Uncharacterized protein</fullName>
    </submittedName>
</protein>
<dbReference type="RefSeq" id="YP_009100010.1">
    <property type="nucleotide sequence ID" value="NC_025430.1"/>
</dbReference>
<sequence>MNACTWQPTTVTLQDGREVLSDSREWLLECEAKYVLNQPTIEARRTLLAAIEKRRGATAREELEQRALAIWRANRP</sequence>
<reference evidence="1 2" key="2">
    <citation type="journal article" date="2015" name="Virus Genes">
        <title>Genome sequencing and analysis of an Escherichia coli phage vB_EcoM-ep3 with a novel lysin, Lysep3.</title>
        <authorList>
            <person name="Lv M."/>
            <person name="Wang S."/>
            <person name="Yan G."/>
            <person name="Sun C."/>
            <person name="Feng X."/>
            <person name="Gu J."/>
            <person name="Han W."/>
            <person name="Lei L."/>
        </authorList>
    </citation>
    <scope>NUCLEOTIDE SEQUENCE [LARGE SCALE GENOMIC DNA]</scope>
</reference>
<reference evidence="2" key="1">
    <citation type="submission" date="2014-12" db="EMBL/GenBank/DDBJ databases">
        <authorList>
            <person name="Lv M."/>
            <person name="Lei L."/>
        </authorList>
    </citation>
    <scope>NUCLEOTIDE SEQUENCE [LARGE SCALE GENOMIC DNA]</scope>
</reference>
<dbReference type="GeneID" id="22112951"/>
<dbReference type="InterPro" id="IPR056113">
    <property type="entry name" value="DUF7696"/>
</dbReference>
<dbReference type="EMBL" id="KM360178">
    <property type="protein sequence ID" value="AIM50545.1"/>
    <property type="molecule type" value="Genomic_DNA"/>
</dbReference>
<accession>A0A088FQJ3</accession>
<proteinExistence type="predicted"/>
<gene>
    <name evidence="1" type="ORF">ep3_0015</name>
</gene>